<dbReference type="AlphaFoldDB" id="A0A5B9E287"/>
<dbReference type="RefSeq" id="WP_147627303.1">
    <property type="nucleotide sequence ID" value="NZ_CP042807.1"/>
</dbReference>
<sequence length="128" mass="14835">MNHALNIDEVYNQNLLIIDRVEILPRYRGHDYGLQAMHLMLGHLALGCRLAAIKPYPLQFEGDNPLGESRAWRHRLRLEKLPRNQASATRRLRQHYSRLGFALVKGTPLMVLDLDEGYRRSWPPVRGA</sequence>
<evidence type="ECO:0000313" key="2">
    <source>
        <dbReference type="Proteomes" id="UP000321807"/>
    </source>
</evidence>
<proteinExistence type="predicted"/>
<gene>
    <name evidence="1" type="ORF">CS053_09925</name>
</gene>
<evidence type="ECO:0000313" key="1">
    <source>
        <dbReference type="EMBL" id="QEE24781.1"/>
    </source>
</evidence>
<protein>
    <recommendedName>
        <fullName evidence="3">N-acetyltransferase</fullName>
    </recommendedName>
</protein>
<evidence type="ECO:0008006" key="3">
    <source>
        <dbReference type="Google" id="ProtNLM"/>
    </source>
</evidence>
<dbReference type="KEGG" id="rgl:CS053_09925"/>
<accession>A0A5B9E287</accession>
<reference evidence="1 2" key="1">
    <citation type="submission" date="2019-08" db="EMBL/GenBank/DDBJ databases">
        <title>Complete genome sequence of Rhodanobacter glycinis strain T01E-68 isolated from tomato root.</title>
        <authorList>
            <person name="Weon H.-Y."/>
            <person name="Lee S.A."/>
        </authorList>
    </citation>
    <scope>NUCLEOTIDE SEQUENCE [LARGE SCALE GENOMIC DNA]</scope>
    <source>
        <strain evidence="1 2">T01E-68</strain>
    </source>
</reference>
<dbReference type="EMBL" id="CP042807">
    <property type="protein sequence ID" value="QEE24781.1"/>
    <property type="molecule type" value="Genomic_DNA"/>
</dbReference>
<name>A0A5B9E287_9GAMM</name>
<organism evidence="1 2">
    <name type="scientific">Rhodanobacter glycinis</name>
    <dbReference type="NCBI Taxonomy" id="582702"/>
    <lineage>
        <taxon>Bacteria</taxon>
        <taxon>Pseudomonadati</taxon>
        <taxon>Pseudomonadota</taxon>
        <taxon>Gammaproteobacteria</taxon>
        <taxon>Lysobacterales</taxon>
        <taxon>Rhodanobacteraceae</taxon>
        <taxon>Rhodanobacter</taxon>
    </lineage>
</organism>
<dbReference type="Proteomes" id="UP000321807">
    <property type="component" value="Chromosome"/>
</dbReference>